<dbReference type="EMBL" id="CBTJ020000045">
    <property type="protein sequence ID" value="CDI03020.1"/>
    <property type="molecule type" value="Genomic_DNA"/>
</dbReference>
<sequence>MGLPADSFGLCPLVFDGVEIRGIGWEVFEGVASLTEGVLNVGAFVEGGVIHDDHGGRWQLGEENLVDPGEEDISVNTGFKQTDGQELQAQEGADDVGTTLGVPVPSLSNFLCKCSFG</sequence>
<reference evidence="1" key="1">
    <citation type="submission" date="2013-07" db="EMBL/GenBank/DDBJ databases">
        <authorList>
            <person name="McIlroy S."/>
        </authorList>
    </citation>
    <scope>NUCLEOTIDE SEQUENCE [LARGE SCALE GENOMIC DNA]</scope>
    <source>
        <strain evidence="1">Run_A_D11</strain>
    </source>
</reference>
<evidence type="ECO:0000313" key="2">
    <source>
        <dbReference type="Proteomes" id="UP000035760"/>
    </source>
</evidence>
<gene>
    <name evidence="1" type="ORF">BN873_380002</name>
</gene>
<dbReference type="STRING" id="1400863.BN873_380002"/>
<keyword evidence="2" id="KW-1185">Reference proteome</keyword>
<protein>
    <submittedName>
        <fullName evidence="1">Uncharacterized protein</fullName>
    </submittedName>
</protein>
<dbReference type="Proteomes" id="UP000035760">
    <property type="component" value="Unassembled WGS sequence"/>
</dbReference>
<dbReference type="AlphaFoldDB" id="W6MAM2"/>
<reference evidence="1" key="2">
    <citation type="submission" date="2014-03" db="EMBL/GenBank/DDBJ databases">
        <title>Candidatus Competibacter-lineage genomes retrieved from metagenomes reveal functional metabolic diversity.</title>
        <authorList>
            <person name="McIlroy S.J."/>
            <person name="Albertsen M."/>
            <person name="Andresen E.K."/>
            <person name="Saunders A.M."/>
            <person name="Kristiansen R."/>
            <person name="Stokholm-Bjerregaard M."/>
            <person name="Nielsen K.L."/>
            <person name="Nielsen P.H."/>
        </authorList>
    </citation>
    <scope>NUCLEOTIDE SEQUENCE</scope>
    <source>
        <strain evidence="1">Run_A_D11</strain>
    </source>
</reference>
<accession>W6MAM2</accession>
<proteinExistence type="predicted"/>
<comment type="caution">
    <text evidence="1">The sequence shown here is derived from an EMBL/GenBank/DDBJ whole genome shotgun (WGS) entry which is preliminary data.</text>
</comment>
<organism evidence="1 2">
    <name type="scientific">Candidatus Competibacter denitrificans Run_A_D11</name>
    <dbReference type="NCBI Taxonomy" id="1400863"/>
    <lineage>
        <taxon>Bacteria</taxon>
        <taxon>Pseudomonadati</taxon>
        <taxon>Pseudomonadota</taxon>
        <taxon>Gammaproteobacteria</taxon>
        <taxon>Candidatus Competibacteraceae</taxon>
        <taxon>Candidatus Competibacter</taxon>
    </lineage>
</organism>
<name>W6MAM2_9GAMM</name>
<evidence type="ECO:0000313" key="1">
    <source>
        <dbReference type="EMBL" id="CDI03020.1"/>
    </source>
</evidence>